<evidence type="ECO:0000313" key="4">
    <source>
        <dbReference type="EMBL" id="QYX30485.1"/>
    </source>
</evidence>
<dbReference type="InterPro" id="IPR015424">
    <property type="entry name" value="PyrdxlP-dep_Trfase"/>
</dbReference>
<dbReference type="NCBIfam" id="NF000818">
    <property type="entry name" value="PRK00062.1"/>
    <property type="match status" value="1"/>
</dbReference>
<sequence>MLKDSPKSHAFFERAQKVIPFGVNSSHRYWGENTPVIQRGEGAYVYDFDGKSYIDYRLGFGPVILGHAHPFVNQRVIAAIQNGVSFSATQEYEVRVAEHIIKMCPSVDMVRLDNSGSDATRHAIRLARGYTGRDLVLKFEGAYHGDYDYMLWTTPDSLKSRVGKRGEPIGHKTSQGVPDLVSQLLLIAVWNDREGIEKLLKEKGDSIAAIIVEPILANAGGLMPEPGFLQFLRNQCDIYGIVLIFDEVKTGFRIAPGGAGEYFGVQADLSAYAKAMGNGYPISAIGGKRDIMMTIAPGKVVHAGTYTGNVVVTAAADATLEYMQQQDVFGHLNHVGQQLMDGLDEILTRHQINHHIHGLPSLFGLTLSESNPKDWRDVVDTNLELSEQLLIELVNAGIMTDSDPQQTWYVCESHTSEDIAETLNRFETALRKALQK</sequence>
<comment type="similarity">
    <text evidence="3">Belongs to the class-III pyridoxal-phosphate-dependent aminotransferase family.</text>
</comment>
<dbReference type="InterPro" id="IPR015422">
    <property type="entry name" value="PyrdxlP-dep_Trfase_small"/>
</dbReference>
<dbReference type="PANTHER" id="PTHR43713:SF3">
    <property type="entry name" value="GLUTAMATE-1-SEMIALDEHYDE 2,1-AMINOMUTASE 1, CHLOROPLASTIC-RELATED"/>
    <property type="match status" value="1"/>
</dbReference>
<dbReference type="Pfam" id="PF00202">
    <property type="entry name" value="Aminotran_3"/>
    <property type="match status" value="1"/>
</dbReference>
<keyword evidence="2 3" id="KW-0663">Pyridoxal phosphate</keyword>
<comment type="cofactor">
    <cofactor evidence="1">
        <name>pyridoxal 5'-phosphate</name>
        <dbReference type="ChEBI" id="CHEBI:597326"/>
    </cofactor>
</comment>
<keyword evidence="5" id="KW-1185">Reference proteome</keyword>
<evidence type="ECO:0000256" key="1">
    <source>
        <dbReference type="ARBA" id="ARBA00001933"/>
    </source>
</evidence>
<evidence type="ECO:0000313" key="5">
    <source>
        <dbReference type="Proteomes" id="UP000826540"/>
    </source>
</evidence>
<dbReference type="RefSeq" id="WP_220608674.1">
    <property type="nucleotide sequence ID" value="NZ_CP080598.1"/>
</dbReference>
<dbReference type="NCBIfam" id="NF041362">
    <property type="entry name" value="GntE_guanitoxin"/>
    <property type="match status" value="1"/>
</dbReference>
<dbReference type="PANTHER" id="PTHR43713">
    <property type="entry name" value="GLUTAMATE-1-SEMIALDEHYDE 2,1-AMINOMUTASE"/>
    <property type="match status" value="1"/>
</dbReference>
<dbReference type="Gene3D" id="3.90.1150.10">
    <property type="entry name" value="Aspartate Aminotransferase, domain 1"/>
    <property type="match status" value="1"/>
</dbReference>
<protein>
    <submittedName>
        <fullName evidence="4">PLP-dependent transaminase</fullName>
    </submittedName>
</protein>
<dbReference type="InterPro" id="IPR049704">
    <property type="entry name" value="Aminotrans_3_PPA_site"/>
</dbReference>
<dbReference type="CDD" id="cd00610">
    <property type="entry name" value="OAT_like"/>
    <property type="match status" value="1"/>
</dbReference>
<evidence type="ECO:0000256" key="3">
    <source>
        <dbReference type="RuleBase" id="RU003560"/>
    </source>
</evidence>
<proteinExistence type="inferred from homology"/>
<organism evidence="4 5">
    <name type="scientific">Sphaerospermopsis torques-reginae ITEP-024</name>
    <dbReference type="NCBI Taxonomy" id="984208"/>
    <lineage>
        <taxon>Bacteria</taxon>
        <taxon>Bacillati</taxon>
        <taxon>Cyanobacteriota</taxon>
        <taxon>Cyanophyceae</taxon>
        <taxon>Nostocales</taxon>
        <taxon>Aphanizomenonaceae</taxon>
        <taxon>Sphaerospermopsis</taxon>
        <taxon>Sphaerospermopsis torques-reginae</taxon>
    </lineage>
</organism>
<reference evidence="4 5" key="1">
    <citation type="journal article" date="2022" name="J. Am. Chem. Soc.">
        <title>Biosynthesis of Guanitoxin Enables Global Environmental Detection in Freshwater Cyanobacteria.</title>
        <authorList>
            <person name="Lima S.T."/>
            <person name="Fallon T.R."/>
            <person name="Cordoza J.L."/>
            <person name="Chekan J.R."/>
            <person name="Delbaje E."/>
            <person name="Hopiavuori A.R."/>
            <person name="Alvarenga D.O."/>
            <person name="Wood S.M."/>
            <person name="Luhavaya H."/>
            <person name="Baumgartner J.T."/>
            <person name="Dorr F.A."/>
            <person name="Etchegaray A."/>
            <person name="Pinto E."/>
            <person name="McKinnie S.M.K."/>
            <person name="Fiore M.F."/>
            <person name="Moore B.S."/>
        </authorList>
    </citation>
    <scope>NUCLEOTIDE SEQUENCE [LARGE SCALE GENOMIC DNA]</scope>
    <source>
        <strain evidence="4 5">ITEP-024</strain>
    </source>
</reference>
<evidence type="ECO:0000256" key="2">
    <source>
        <dbReference type="ARBA" id="ARBA00022898"/>
    </source>
</evidence>
<dbReference type="SUPFAM" id="SSF53383">
    <property type="entry name" value="PLP-dependent transferases"/>
    <property type="match status" value="1"/>
</dbReference>
<gene>
    <name evidence="4" type="primary">gntE</name>
    <name evidence="4" type="ORF">K2F26_16475</name>
</gene>
<dbReference type="Gene3D" id="3.40.640.10">
    <property type="entry name" value="Type I PLP-dependent aspartate aminotransferase-like (Major domain)"/>
    <property type="match status" value="1"/>
</dbReference>
<dbReference type="PROSITE" id="PS00600">
    <property type="entry name" value="AA_TRANSFER_CLASS_3"/>
    <property type="match status" value="1"/>
</dbReference>
<name>A0ABX8WVP6_9CYAN</name>
<dbReference type="InterPro" id="IPR005814">
    <property type="entry name" value="Aminotrans_3"/>
</dbReference>
<accession>A0ABX8WVP6</accession>
<dbReference type="Proteomes" id="UP000826540">
    <property type="component" value="Chromosome"/>
</dbReference>
<dbReference type="EMBL" id="CP080598">
    <property type="protein sequence ID" value="QYX30485.1"/>
    <property type="molecule type" value="Genomic_DNA"/>
</dbReference>
<dbReference type="InterPro" id="IPR015421">
    <property type="entry name" value="PyrdxlP-dep_Trfase_major"/>
</dbReference>